<protein>
    <recommendedName>
        <fullName evidence="2">GYF domain-containing protein</fullName>
    </recommendedName>
</protein>
<reference evidence="3" key="1">
    <citation type="submission" date="2018-05" db="EMBL/GenBank/DDBJ databases">
        <authorList>
            <person name="Lanie J.A."/>
            <person name="Ng W.-L."/>
            <person name="Kazmierczak K.M."/>
            <person name="Andrzejewski T.M."/>
            <person name="Davidsen T.M."/>
            <person name="Wayne K.J."/>
            <person name="Tettelin H."/>
            <person name="Glass J.I."/>
            <person name="Rusch D."/>
            <person name="Podicherti R."/>
            <person name="Tsui H.-C.T."/>
            <person name="Winkler M.E."/>
        </authorList>
    </citation>
    <scope>NUCLEOTIDE SEQUENCE</scope>
</reference>
<gene>
    <name evidence="3" type="ORF">METZ01_LOCUS512114</name>
</gene>
<dbReference type="InterPro" id="IPR025640">
    <property type="entry name" value="GYF_2"/>
</dbReference>
<dbReference type="EMBL" id="UINC01228090">
    <property type="protein sequence ID" value="SVE59260.1"/>
    <property type="molecule type" value="Genomic_DNA"/>
</dbReference>
<feature type="compositionally biased region" description="Acidic residues" evidence="1">
    <location>
        <begin position="82"/>
        <end position="94"/>
    </location>
</feature>
<organism evidence="3">
    <name type="scientific">marine metagenome</name>
    <dbReference type="NCBI Taxonomy" id="408172"/>
    <lineage>
        <taxon>unclassified sequences</taxon>
        <taxon>metagenomes</taxon>
        <taxon>ecological metagenomes</taxon>
    </lineage>
</organism>
<name>A0A383ESG8_9ZZZZ</name>
<evidence type="ECO:0000313" key="3">
    <source>
        <dbReference type="EMBL" id="SVE59260.1"/>
    </source>
</evidence>
<feature type="non-terminal residue" evidence="3">
    <location>
        <position position="108"/>
    </location>
</feature>
<dbReference type="AlphaFoldDB" id="A0A383ESG8"/>
<feature type="region of interest" description="Disordered" evidence="1">
    <location>
        <begin position="82"/>
        <end position="108"/>
    </location>
</feature>
<evidence type="ECO:0000256" key="1">
    <source>
        <dbReference type="SAM" id="MobiDB-lite"/>
    </source>
</evidence>
<evidence type="ECO:0000259" key="2">
    <source>
        <dbReference type="Pfam" id="PF14237"/>
    </source>
</evidence>
<dbReference type="Pfam" id="PF14237">
    <property type="entry name" value="GYF_2"/>
    <property type="match status" value="1"/>
</dbReference>
<feature type="domain" description="GYF" evidence="2">
    <location>
        <begin position="4"/>
        <end position="48"/>
    </location>
</feature>
<proteinExistence type="predicted"/>
<sequence length="108" mass="11979">MRIHISKGGQNYGPYSIEEARTHLSEGRFSESDLALPEGSKDWKPLGELLVAGADSSAASPVVEQNETDDEIDYEKLKEWEDEFEDFDDDEPTVEEASPPPTVSEPPP</sequence>
<accession>A0A383ESG8</accession>
<feature type="compositionally biased region" description="Pro residues" evidence="1">
    <location>
        <begin position="98"/>
        <end position="108"/>
    </location>
</feature>